<evidence type="ECO:0000256" key="4">
    <source>
        <dbReference type="ARBA" id="ARBA00023295"/>
    </source>
</evidence>
<proteinExistence type="inferred from homology"/>
<dbReference type="PROSITE" id="PS50231">
    <property type="entry name" value="RICIN_B_LECTIN"/>
    <property type="match status" value="1"/>
</dbReference>
<dbReference type="Gene3D" id="2.80.10.50">
    <property type="match status" value="3"/>
</dbReference>
<dbReference type="Pfam" id="PF04616">
    <property type="entry name" value="Glyco_hydro_43"/>
    <property type="match status" value="1"/>
</dbReference>
<evidence type="ECO:0000256" key="1">
    <source>
        <dbReference type="ARBA" id="ARBA00009865"/>
    </source>
</evidence>
<dbReference type="CDD" id="cd18820">
    <property type="entry name" value="GH43_LbAraf43-like"/>
    <property type="match status" value="1"/>
</dbReference>
<dbReference type="PANTHER" id="PTHR43817:SF1">
    <property type="entry name" value="HYDROLASE, FAMILY 43, PUTATIVE (AFU_ORTHOLOGUE AFUA_3G01660)-RELATED"/>
    <property type="match status" value="1"/>
</dbReference>
<comment type="similarity">
    <text evidence="1 6">Belongs to the glycosyl hydrolase 43 family.</text>
</comment>
<evidence type="ECO:0000313" key="8">
    <source>
        <dbReference type="EMBL" id="NYI07706.1"/>
    </source>
</evidence>
<dbReference type="Gene3D" id="2.115.10.20">
    <property type="entry name" value="Glycosyl hydrolase domain, family 43"/>
    <property type="match status" value="1"/>
</dbReference>
<dbReference type="InterPro" id="IPR023296">
    <property type="entry name" value="Glyco_hydro_beta-prop_sf"/>
</dbReference>
<dbReference type="InterPro" id="IPR035992">
    <property type="entry name" value="Ricin_B-like_lectins"/>
</dbReference>
<gene>
    <name evidence="8" type="ORF">FHU37_004735</name>
</gene>
<evidence type="ECO:0000256" key="3">
    <source>
        <dbReference type="ARBA" id="ARBA00022801"/>
    </source>
</evidence>
<dbReference type="SUPFAM" id="SSF50370">
    <property type="entry name" value="Ricin B-like lectins"/>
    <property type="match status" value="1"/>
</dbReference>
<accession>A0A852ZZD9</accession>
<evidence type="ECO:0000313" key="9">
    <source>
        <dbReference type="Proteomes" id="UP000567795"/>
    </source>
</evidence>
<organism evidence="8 9">
    <name type="scientific">Allostreptomyces psammosilenae</name>
    <dbReference type="NCBI Taxonomy" id="1892865"/>
    <lineage>
        <taxon>Bacteria</taxon>
        <taxon>Bacillati</taxon>
        <taxon>Actinomycetota</taxon>
        <taxon>Actinomycetes</taxon>
        <taxon>Kitasatosporales</taxon>
        <taxon>Streptomycetaceae</taxon>
        <taxon>Allostreptomyces</taxon>
    </lineage>
</organism>
<dbReference type="PANTHER" id="PTHR43817">
    <property type="entry name" value="GLYCOSYL HYDROLASE"/>
    <property type="match status" value="1"/>
</dbReference>
<dbReference type="EMBL" id="JACBZD010000002">
    <property type="protein sequence ID" value="NYI07706.1"/>
    <property type="molecule type" value="Genomic_DNA"/>
</dbReference>
<evidence type="ECO:0000259" key="7">
    <source>
        <dbReference type="SMART" id="SM00458"/>
    </source>
</evidence>
<comment type="caution">
    <text evidence="8">The sequence shown here is derived from an EMBL/GenBank/DDBJ whole genome shotgun (WGS) entry which is preliminary data.</text>
</comment>
<protein>
    <submittedName>
        <fullName evidence="8">GH43 family beta-xylosidase</fullName>
    </submittedName>
</protein>
<dbReference type="Pfam" id="PF14200">
    <property type="entry name" value="RicinB_lectin_2"/>
    <property type="match status" value="2"/>
</dbReference>
<name>A0A852ZZD9_9ACTN</name>
<dbReference type="RefSeq" id="WP_179816667.1">
    <property type="nucleotide sequence ID" value="NZ_JACBZD010000002.1"/>
</dbReference>
<evidence type="ECO:0000256" key="5">
    <source>
        <dbReference type="PIRSR" id="PIRSR606710-2"/>
    </source>
</evidence>
<feature type="site" description="Important for catalytic activity, responsible for pKa modulation of the active site Glu and correct orientation of both the proton donor and substrate" evidence="5">
    <location>
        <position position="151"/>
    </location>
</feature>
<evidence type="ECO:0000256" key="6">
    <source>
        <dbReference type="RuleBase" id="RU361187"/>
    </source>
</evidence>
<evidence type="ECO:0000256" key="2">
    <source>
        <dbReference type="ARBA" id="ARBA00022729"/>
    </source>
</evidence>
<dbReference type="Proteomes" id="UP000567795">
    <property type="component" value="Unassembled WGS sequence"/>
</dbReference>
<dbReference type="InterPro" id="IPR006710">
    <property type="entry name" value="Glyco_hydro_43"/>
</dbReference>
<reference evidence="8 9" key="1">
    <citation type="submission" date="2020-07" db="EMBL/GenBank/DDBJ databases">
        <title>Sequencing the genomes of 1000 actinobacteria strains.</title>
        <authorList>
            <person name="Klenk H.-P."/>
        </authorList>
    </citation>
    <scope>NUCLEOTIDE SEQUENCE [LARGE SCALE GENOMIC DNA]</scope>
    <source>
        <strain evidence="8 9">DSM 42178</strain>
    </source>
</reference>
<dbReference type="InterPro" id="IPR000772">
    <property type="entry name" value="Ricin_B_lectin"/>
</dbReference>
<keyword evidence="3 6" id="KW-0378">Hydrolase</keyword>
<keyword evidence="2" id="KW-0732">Signal</keyword>
<dbReference type="AlphaFoldDB" id="A0A852ZZD9"/>
<keyword evidence="9" id="KW-1185">Reference proteome</keyword>
<keyword evidence="4 6" id="KW-0326">Glycosidase</keyword>
<sequence length="482" mass="52056">MLTILTVLATVTVGEGSAEAAPGRPYTNPIKSQKGADPWLEYYNGNYYLITTSWTSELTVRKSPTLAGLATAPSVQVWSDGTPSRCCNIWAPEMHFLNGRWYIYYTAGQNVADYIPTQRMHVLESVGSDPMGPYVYKNRLHHSSSDGWLIDGSVLELNGRLYLMASANGGGTQNLVIAPMSNPYTVSGPFSTISTPTLSWERQGGTVNEGPEALYRDGRTYIIYSASGCWTPDYKLGQLTYNGGDPLAASSWVKKSTPVFQRNDAAGVYGPGHNGFFTSPDGTENWIVYHANDSAGDGCDNGRTTRAQRFTWNSDGTPNFGTPVALGTTLAGPSGETATTPTAYTLVNRNSGKCLDLAGGSSADGANVQQWTCNGGANQQWRVEDMGDDTSRLVNVATGKVLDTADCSTADGADLRQWSWLNNTCQRFRFVVTDTGGWVRLTNANSGKVADVADCGTADGVDVRQWSWLNNACQQWQLRPVG</sequence>
<dbReference type="SUPFAM" id="SSF75005">
    <property type="entry name" value="Arabinanase/levansucrase/invertase"/>
    <property type="match status" value="1"/>
</dbReference>
<dbReference type="GO" id="GO:0005975">
    <property type="term" value="P:carbohydrate metabolic process"/>
    <property type="evidence" value="ECO:0007669"/>
    <property type="project" value="InterPro"/>
</dbReference>
<feature type="domain" description="Ricin B lectin" evidence="7">
    <location>
        <begin position="341"/>
        <end position="479"/>
    </location>
</feature>
<dbReference type="GO" id="GO:0004553">
    <property type="term" value="F:hydrolase activity, hydrolyzing O-glycosyl compounds"/>
    <property type="evidence" value="ECO:0007669"/>
    <property type="project" value="InterPro"/>
</dbReference>
<dbReference type="SMART" id="SM00458">
    <property type="entry name" value="RICIN"/>
    <property type="match status" value="1"/>
</dbReference>
<dbReference type="CDD" id="cd23458">
    <property type="entry name" value="beta-trefoil_Ricin_AgaB34-like"/>
    <property type="match status" value="1"/>
</dbReference>